<dbReference type="GO" id="GO:0006541">
    <property type="term" value="P:glutamine metabolic process"/>
    <property type="evidence" value="ECO:0007669"/>
    <property type="project" value="TreeGrafter"/>
</dbReference>
<evidence type="ECO:0000256" key="4">
    <source>
        <dbReference type="ARBA" id="ARBA00022840"/>
    </source>
</evidence>
<evidence type="ECO:0000259" key="5">
    <source>
        <dbReference type="PROSITE" id="PS51855"/>
    </source>
</evidence>
<evidence type="ECO:0000256" key="1">
    <source>
        <dbReference type="ARBA" id="ARBA00012738"/>
    </source>
</evidence>
<feature type="domain" description="MGS-like" evidence="5">
    <location>
        <begin position="1"/>
        <end position="118"/>
    </location>
</feature>
<dbReference type="InterPro" id="IPR033937">
    <property type="entry name" value="MGS_CPS_CarB"/>
</dbReference>
<evidence type="ECO:0000256" key="2">
    <source>
        <dbReference type="ARBA" id="ARBA00022598"/>
    </source>
</evidence>
<keyword evidence="3" id="KW-0547">Nucleotide-binding</keyword>
<dbReference type="EC" id="6.3.5.5" evidence="1"/>
<dbReference type="PANTHER" id="PTHR11405:SF53">
    <property type="entry name" value="CARBAMOYL-PHOSPHATE SYNTHASE [AMMONIA], MITOCHONDRIAL"/>
    <property type="match status" value="1"/>
</dbReference>
<dbReference type="GO" id="GO:0004088">
    <property type="term" value="F:carbamoyl-phosphate synthase (glutamine-hydrolyzing) activity"/>
    <property type="evidence" value="ECO:0007669"/>
    <property type="project" value="UniProtKB-EC"/>
</dbReference>
<dbReference type="Pfam" id="PF02142">
    <property type="entry name" value="MGS"/>
    <property type="match status" value="1"/>
</dbReference>
<keyword evidence="4" id="KW-0067">ATP-binding</keyword>
<dbReference type="InterPro" id="IPR011607">
    <property type="entry name" value="MGS-like_dom"/>
</dbReference>
<sequence length="118" mass="13065">MANDDKPEALALAKRFDCLGYMLVATEGTGKLFADNDMRVEVLDKISESENNPVTAIRDGRLQIVINTTQADESAENDGRMIRNTAIENAIPLFTNLDTVSALLRVLETRSFDVESMK</sequence>
<proteinExistence type="predicted"/>
<evidence type="ECO:0000313" key="7">
    <source>
        <dbReference type="Proteomes" id="UP000254621"/>
    </source>
</evidence>
<reference evidence="6 7" key="1">
    <citation type="submission" date="2018-06" db="EMBL/GenBank/DDBJ databases">
        <authorList>
            <consortium name="Pathogen Informatics"/>
            <person name="Doyle S."/>
        </authorList>
    </citation>
    <scope>NUCLEOTIDE SEQUENCE [LARGE SCALE GENOMIC DNA]</scope>
    <source>
        <strain evidence="6 7">NCTC13645</strain>
    </source>
</reference>
<dbReference type="Proteomes" id="UP000254621">
    <property type="component" value="Unassembled WGS sequence"/>
</dbReference>
<dbReference type="SMART" id="SM00851">
    <property type="entry name" value="MGS"/>
    <property type="match status" value="1"/>
</dbReference>
<gene>
    <name evidence="6" type="primary">carB_1</name>
    <name evidence="6" type="ORF">NCTC13645_00021</name>
</gene>
<dbReference type="PROSITE" id="PS51855">
    <property type="entry name" value="MGS"/>
    <property type="match status" value="1"/>
</dbReference>
<dbReference type="PANTHER" id="PTHR11405">
    <property type="entry name" value="CARBAMOYLTRANSFERASE FAMILY MEMBER"/>
    <property type="match status" value="1"/>
</dbReference>
<organism evidence="6 7">
    <name type="scientific">Weissella viridescens</name>
    <name type="common">Lactobacillus viridescens</name>
    <dbReference type="NCBI Taxonomy" id="1629"/>
    <lineage>
        <taxon>Bacteria</taxon>
        <taxon>Bacillati</taxon>
        <taxon>Bacillota</taxon>
        <taxon>Bacilli</taxon>
        <taxon>Lactobacillales</taxon>
        <taxon>Lactobacillaceae</taxon>
        <taxon>Weissella</taxon>
    </lineage>
</organism>
<keyword evidence="2 6" id="KW-0436">Ligase</keyword>
<protein>
    <recommendedName>
        <fullName evidence="1">carbamoyl-phosphate synthase (glutamine-hydrolyzing)</fullName>
        <ecNumber evidence="1">6.3.5.5</ecNumber>
    </recommendedName>
</protein>
<dbReference type="SUPFAM" id="SSF52335">
    <property type="entry name" value="Methylglyoxal synthase-like"/>
    <property type="match status" value="1"/>
</dbReference>
<dbReference type="AlphaFoldDB" id="A0A380NVW2"/>
<dbReference type="GO" id="GO:0005524">
    <property type="term" value="F:ATP binding"/>
    <property type="evidence" value="ECO:0007669"/>
    <property type="project" value="UniProtKB-KW"/>
</dbReference>
<evidence type="ECO:0000256" key="3">
    <source>
        <dbReference type="ARBA" id="ARBA00022741"/>
    </source>
</evidence>
<dbReference type="InterPro" id="IPR036914">
    <property type="entry name" value="MGS-like_dom_sf"/>
</dbReference>
<accession>A0A380NVW2</accession>
<evidence type="ECO:0000313" key="6">
    <source>
        <dbReference type="EMBL" id="SUP52148.1"/>
    </source>
</evidence>
<name>A0A380NVW2_WEIVI</name>
<dbReference type="CDD" id="cd01424">
    <property type="entry name" value="MGS_CPS_II"/>
    <property type="match status" value="1"/>
</dbReference>
<dbReference type="Gene3D" id="3.40.50.1380">
    <property type="entry name" value="Methylglyoxal synthase-like domain"/>
    <property type="match status" value="1"/>
</dbReference>
<dbReference type="GO" id="GO:0005737">
    <property type="term" value="C:cytoplasm"/>
    <property type="evidence" value="ECO:0007669"/>
    <property type="project" value="TreeGrafter"/>
</dbReference>
<dbReference type="EMBL" id="UHIV01000001">
    <property type="protein sequence ID" value="SUP52148.1"/>
    <property type="molecule type" value="Genomic_DNA"/>
</dbReference>